<dbReference type="AlphaFoldDB" id="A0A6J5FZX3"/>
<dbReference type="EMBL" id="CADIKL010000011">
    <property type="protein sequence ID" value="CAB3788121.1"/>
    <property type="molecule type" value="Genomic_DNA"/>
</dbReference>
<evidence type="ECO:0000313" key="1">
    <source>
        <dbReference type="EMBL" id="CAB3788121.1"/>
    </source>
</evidence>
<reference evidence="1 2" key="1">
    <citation type="submission" date="2020-04" db="EMBL/GenBank/DDBJ databases">
        <authorList>
            <person name="De Canck E."/>
        </authorList>
    </citation>
    <scope>NUCLEOTIDE SEQUENCE [LARGE SCALE GENOMIC DNA]</scope>
    <source>
        <strain evidence="1 2">LMG 28688</strain>
    </source>
</reference>
<evidence type="ECO:0000313" key="2">
    <source>
        <dbReference type="Proteomes" id="UP000494119"/>
    </source>
</evidence>
<protein>
    <submittedName>
        <fullName evidence="1">Uncharacterized protein</fullName>
    </submittedName>
</protein>
<dbReference type="Proteomes" id="UP000494119">
    <property type="component" value="Unassembled WGS sequence"/>
</dbReference>
<proteinExistence type="predicted"/>
<keyword evidence="2" id="KW-1185">Reference proteome</keyword>
<accession>A0A6J5FZX3</accession>
<name>A0A6J5FZX3_9BURK</name>
<organism evidence="1 2">
    <name type="scientific">Paraburkholderia caffeinitolerans</name>
    <dbReference type="NCBI Taxonomy" id="1723730"/>
    <lineage>
        <taxon>Bacteria</taxon>
        <taxon>Pseudomonadati</taxon>
        <taxon>Pseudomonadota</taxon>
        <taxon>Betaproteobacteria</taxon>
        <taxon>Burkholderiales</taxon>
        <taxon>Burkholderiaceae</taxon>
        <taxon>Paraburkholderia</taxon>
    </lineage>
</organism>
<gene>
    <name evidence="1" type="ORF">LMG28688_02614</name>
</gene>
<sequence length="93" mass="11522">MRRGIDWVCDAGAIFNRERFDRVDICTGDFRHVCESFLEWKYEQLIYRKGHTMFEGRDEVHRLSKRRYEDASRHAKRYRMNVVQRIRMPWLPK</sequence>